<evidence type="ECO:0000256" key="1">
    <source>
        <dbReference type="ARBA" id="ARBA00006484"/>
    </source>
</evidence>
<reference evidence="5 6" key="1">
    <citation type="submission" date="2020-01" db="EMBL/GenBank/DDBJ databases">
        <title>Genomes of bacteria type strains.</title>
        <authorList>
            <person name="Chen J."/>
            <person name="Zhu S."/>
            <person name="Yang J."/>
        </authorList>
    </citation>
    <scope>NUCLEOTIDE SEQUENCE [LARGE SCALE GENOMIC DNA]</scope>
    <source>
        <strain evidence="5 6">DSM 16655</strain>
    </source>
</reference>
<accession>A0ABT1CX99</accession>
<dbReference type="Gene3D" id="3.40.50.720">
    <property type="entry name" value="NAD(P)-binding Rossmann-like Domain"/>
    <property type="match status" value="1"/>
</dbReference>
<comment type="caution">
    <text evidence="5">The sequence shown here is derived from an EMBL/GenBank/DDBJ whole genome shotgun (WGS) entry which is preliminary data.</text>
</comment>
<gene>
    <name evidence="5" type="ORF">GTW23_21860</name>
</gene>
<evidence type="ECO:0000259" key="4">
    <source>
        <dbReference type="SMART" id="SM00822"/>
    </source>
</evidence>
<evidence type="ECO:0000313" key="5">
    <source>
        <dbReference type="EMBL" id="MCO6410839.1"/>
    </source>
</evidence>
<dbReference type="PANTHER" id="PTHR43639">
    <property type="entry name" value="OXIDOREDUCTASE, SHORT-CHAIN DEHYDROGENASE/REDUCTASE FAMILY (AFU_ORTHOLOGUE AFUA_5G02870)"/>
    <property type="match status" value="1"/>
</dbReference>
<dbReference type="PANTHER" id="PTHR43639:SF1">
    <property type="entry name" value="SHORT-CHAIN DEHYDROGENASE_REDUCTASE FAMILY PROTEIN"/>
    <property type="match status" value="1"/>
</dbReference>
<feature type="domain" description="Ketoreductase" evidence="4">
    <location>
        <begin position="38"/>
        <end position="213"/>
    </location>
</feature>
<dbReference type="SMART" id="SM00822">
    <property type="entry name" value="PKS_KR"/>
    <property type="match status" value="1"/>
</dbReference>
<dbReference type="PRINTS" id="PR00081">
    <property type="entry name" value="GDHRDH"/>
</dbReference>
<name>A0ABT1CX99_9HYPH</name>
<dbReference type="InterPro" id="IPR057326">
    <property type="entry name" value="KR_dom"/>
</dbReference>
<keyword evidence="6" id="KW-1185">Reference proteome</keyword>
<dbReference type="InterPro" id="IPR020904">
    <property type="entry name" value="Sc_DH/Rdtase_CS"/>
</dbReference>
<feature type="region of interest" description="Disordered" evidence="3">
    <location>
        <begin position="1"/>
        <end position="23"/>
    </location>
</feature>
<dbReference type="EMBL" id="JAAAML010000004">
    <property type="protein sequence ID" value="MCO6410839.1"/>
    <property type="molecule type" value="Genomic_DNA"/>
</dbReference>
<dbReference type="Proteomes" id="UP001320715">
    <property type="component" value="Unassembled WGS sequence"/>
</dbReference>
<keyword evidence="2" id="KW-0560">Oxidoreductase</keyword>
<comment type="similarity">
    <text evidence="1">Belongs to the short-chain dehydrogenases/reductases (SDR) family.</text>
</comment>
<dbReference type="Pfam" id="PF13561">
    <property type="entry name" value="adh_short_C2"/>
    <property type="match status" value="1"/>
</dbReference>
<evidence type="ECO:0000313" key="6">
    <source>
        <dbReference type="Proteomes" id="UP001320715"/>
    </source>
</evidence>
<protein>
    <submittedName>
        <fullName evidence="5">SDR family oxidoreductase</fullName>
    </submittedName>
</protein>
<dbReference type="InterPro" id="IPR002347">
    <property type="entry name" value="SDR_fam"/>
</dbReference>
<organism evidence="5 6">
    <name type="scientific">Hoeflea alexandrii</name>
    <dbReference type="NCBI Taxonomy" id="288436"/>
    <lineage>
        <taxon>Bacteria</taxon>
        <taxon>Pseudomonadati</taxon>
        <taxon>Pseudomonadota</taxon>
        <taxon>Alphaproteobacteria</taxon>
        <taxon>Hyphomicrobiales</taxon>
        <taxon>Rhizobiaceae</taxon>
        <taxon>Hoeflea</taxon>
    </lineage>
</organism>
<dbReference type="SUPFAM" id="SSF51735">
    <property type="entry name" value="NAD(P)-binding Rossmann-fold domains"/>
    <property type="match status" value="1"/>
</dbReference>
<dbReference type="CDD" id="cd05233">
    <property type="entry name" value="SDR_c"/>
    <property type="match status" value="1"/>
</dbReference>
<dbReference type="InterPro" id="IPR036291">
    <property type="entry name" value="NAD(P)-bd_dom_sf"/>
</dbReference>
<evidence type="ECO:0000256" key="3">
    <source>
        <dbReference type="SAM" id="MobiDB-lite"/>
    </source>
</evidence>
<dbReference type="PRINTS" id="PR00080">
    <property type="entry name" value="SDRFAMILY"/>
</dbReference>
<feature type="compositionally biased region" description="Low complexity" evidence="3">
    <location>
        <begin position="1"/>
        <end position="16"/>
    </location>
</feature>
<proteinExistence type="inferred from homology"/>
<sequence>MITESASDSGSPPAAATDFRRGADMTQSGYSTDLFKDKTVVVTGAGRGIGLSVAQAFAEHGARVIAHSGRSGSAKVFAESPIEPVEADFLDRDGVNGFVDAVLARTETIDVLINNAGTMHGRFPAGELTDEQYDSLVMLNQTSVVMICRGLLPRLRTAENPSIVNTVSISARTGGSPGSSIYSATKAFVATYTKAIARELAPEGVRANAVSPGTIETGFHERYSSPEKLENTRKSIPLQRLGTPDDCVPSFLFLASHQLSGYITGQVIEINGGQLIA</sequence>
<evidence type="ECO:0000256" key="2">
    <source>
        <dbReference type="ARBA" id="ARBA00023002"/>
    </source>
</evidence>
<dbReference type="PROSITE" id="PS00061">
    <property type="entry name" value="ADH_SHORT"/>
    <property type="match status" value="1"/>
</dbReference>